<dbReference type="PANTHER" id="PTHR15224">
    <property type="entry name" value="NADH DEHYDROGENASE [UBIQUINONE] IRON-SULFUR PROTEIN 5"/>
    <property type="match status" value="1"/>
</dbReference>
<keyword evidence="7" id="KW-0813">Transport</keyword>
<evidence type="ECO:0000256" key="13">
    <source>
        <dbReference type="ARBA" id="ARBA00023157"/>
    </source>
</evidence>
<organism evidence="18 19">
    <name type="scientific">Candida viswanathii</name>
    <dbReference type="NCBI Taxonomy" id="5486"/>
    <lineage>
        <taxon>Eukaryota</taxon>
        <taxon>Fungi</taxon>
        <taxon>Dikarya</taxon>
        <taxon>Ascomycota</taxon>
        <taxon>Saccharomycotina</taxon>
        <taxon>Pichiomycetes</taxon>
        <taxon>Debaryomycetaceae</taxon>
        <taxon>Candida/Lodderomyces clade</taxon>
        <taxon>Candida</taxon>
    </lineage>
</organism>
<dbReference type="STRING" id="5486.A0A367Y9I5"/>
<dbReference type="EMBL" id="QLNQ01000025">
    <property type="protein sequence ID" value="RCK62546.1"/>
    <property type="molecule type" value="Genomic_DNA"/>
</dbReference>
<evidence type="ECO:0000256" key="7">
    <source>
        <dbReference type="ARBA" id="ARBA00022448"/>
    </source>
</evidence>
<evidence type="ECO:0000256" key="3">
    <source>
        <dbReference type="ARBA" id="ARBA00004637"/>
    </source>
</evidence>
<comment type="subunit">
    <text evidence="5">Mammalian complex I is composed of 45 different subunits. This is a component of the iron-sulfur (IP) fragment of the enzyme.</text>
</comment>
<dbReference type="CDD" id="cd24141">
    <property type="entry name" value="NDUFS5-like"/>
    <property type="match status" value="1"/>
</dbReference>
<evidence type="ECO:0000256" key="2">
    <source>
        <dbReference type="ARBA" id="ARBA00004569"/>
    </source>
</evidence>
<feature type="disulfide bond" evidence="16">
    <location>
        <begin position="13"/>
        <end position="45"/>
    </location>
</feature>
<evidence type="ECO:0000256" key="11">
    <source>
        <dbReference type="ARBA" id="ARBA00023128"/>
    </source>
</evidence>
<comment type="subcellular location">
    <subcellularLocation>
        <location evidence="3">Mitochondrion inner membrane</location>
        <topology evidence="3">Peripheral membrane protein</topology>
    </subcellularLocation>
    <subcellularLocation>
        <location evidence="2">Mitochondrion intermembrane space</location>
    </subcellularLocation>
</comment>
<dbReference type="Proteomes" id="UP000253472">
    <property type="component" value="Unassembled WGS sequence"/>
</dbReference>
<dbReference type="OrthoDB" id="9992197at2759"/>
<evidence type="ECO:0000256" key="8">
    <source>
        <dbReference type="ARBA" id="ARBA00022660"/>
    </source>
</evidence>
<feature type="disulfide bond" evidence="16">
    <location>
        <begin position="23"/>
        <end position="35"/>
    </location>
</feature>
<reference evidence="18 19" key="1">
    <citation type="submission" date="2018-06" db="EMBL/GenBank/DDBJ databases">
        <title>Whole genome sequencing of Candida tropicalis (genome annotated by CSBL at Korea University).</title>
        <authorList>
            <person name="Ahn J."/>
        </authorList>
    </citation>
    <scope>NUCLEOTIDE SEQUENCE [LARGE SCALE GENOMIC DNA]</scope>
    <source>
        <strain evidence="18 19">ATCC 20962</strain>
    </source>
</reference>
<evidence type="ECO:0000256" key="15">
    <source>
        <dbReference type="ARBA" id="ARBA00032739"/>
    </source>
</evidence>
<protein>
    <recommendedName>
        <fullName evidence="6">NADH dehydrogenase [ubiquinone] iron-sulfur protein 5</fullName>
    </recommendedName>
    <alternativeName>
        <fullName evidence="14">Complex I-15 kDa</fullName>
    </alternativeName>
    <alternativeName>
        <fullName evidence="15">NADH-ubiquinone oxidoreductase 15 kDa subunit</fullName>
    </alternativeName>
</protein>
<dbReference type="GO" id="GO:0005743">
    <property type="term" value="C:mitochondrial inner membrane"/>
    <property type="evidence" value="ECO:0007669"/>
    <property type="project" value="UniProtKB-SubCell"/>
</dbReference>
<gene>
    <name evidence="17" type="ORF">Cantr_07499</name>
    <name evidence="18" type="ORF">Cantr_09409</name>
</gene>
<proteinExistence type="inferred from homology"/>
<dbReference type="Pfam" id="PF10200">
    <property type="entry name" value="Ndufs5"/>
    <property type="match status" value="1"/>
</dbReference>
<evidence type="ECO:0000256" key="1">
    <source>
        <dbReference type="ARBA" id="ARBA00003195"/>
    </source>
</evidence>
<evidence type="ECO:0000256" key="12">
    <source>
        <dbReference type="ARBA" id="ARBA00023136"/>
    </source>
</evidence>
<evidence type="ECO:0000256" key="14">
    <source>
        <dbReference type="ARBA" id="ARBA00031222"/>
    </source>
</evidence>
<keyword evidence="13 16" id="KW-1015">Disulfide bond</keyword>
<comment type="caution">
    <text evidence="18">The sequence shown here is derived from an EMBL/GenBank/DDBJ whole genome shotgun (WGS) entry which is preliminary data.</text>
</comment>
<evidence type="ECO:0000256" key="16">
    <source>
        <dbReference type="PIRSR" id="PIRSR619342-50"/>
    </source>
</evidence>
<evidence type="ECO:0000256" key="6">
    <source>
        <dbReference type="ARBA" id="ARBA00013482"/>
    </source>
</evidence>
<evidence type="ECO:0000256" key="5">
    <source>
        <dbReference type="ARBA" id="ARBA00011261"/>
    </source>
</evidence>
<keyword evidence="9" id="KW-0999">Mitochondrion inner membrane</keyword>
<evidence type="ECO:0000313" key="19">
    <source>
        <dbReference type="Proteomes" id="UP000253472"/>
    </source>
</evidence>
<dbReference type="EMBL" id="QLNQ01000027">
    <property type="protein sequence ID" value="RCK59689.1"/>
    <property type="molecule type" value="Genomic_DNA"/>
</dbReference>
<comment type="function">
    <text evidence="1">Accessory subunit of the mitochondrial membrane respiratory chain NADH dehydrogenase (Complex I), that is believed not to be involved in catalysis. Complex I functions in the transfer of electrons from NADH to the respiratory chain. The immediate electron acceptor for the enzyme is believed to be ubiquinone.</text>
</comment>
<keyword evidence="11" id="KW-0496">Mitochondrion</keyword>
<evidence type="ECO:0000256" key="4">
    <source>
        <dbReference type="ARBA" id="ARBA00007372"/>
    </source>
</evidence>
<dbReference type="GO" id="GO:0032981">
    <property type="term" value="P:mitochondrial respiratory chain complex I assembly"/>
    <property type="evidence" value="ECO:0007669"/>
    <property type="project" value="TreeGrafter"/>
</dbReference>
<dbReference type="InterPro" id="IPR019342">
    <property type="entry name" value="NADH_UbQ_OxRdtase_FeS-su5"/>
</dbReference>
<name>A0A367Y9I5_9ASCO</name>
<keyword evidence="12" id="KW-0472">Membrane</keyword>
<keyword evidence="19" id="KW-1185">Reference proteome</keyword>
<evidence type="ECO:0000256" key="10">
    <source>
        <dbReference type="ARBA" id="ARBA00022982"/>
    </source>
</evidence>
<keyword evidence="10" id="KW-0249">Electron transport</keyword>
<evidence type="ECO:0000313" key="18">
    <source>
        <dbReference type="EMBL" id="RCK62546.1"/>
    </source>
</evidence>
<sequence>MQPYSRSGGTRRCFYEFQTWMSCVTAADTTSIKQCKATFEDYEECLHGLKDKEKVRLMLQQMKDNEVHKNGVTASELYKASNTIYENLDLIKKE</sequence>
<evidence type="ECO:0000313" key="17">
    <source>
        <dbReference type="EMBL" id="RCK59689.1"/>
    </source>
</evidence>
<evidence type="ECO:0000256" key="9">
    <source>
        <dbReference type="ARBA" id="ARBA00022792"/>
    </source>
</evidence>
<keyword evidence="8" id="KW-0679">Respiratory chain</keyword>
<dbReference type="PANTHER" id="PTHR15224:SF1">
    <property type="entry name" value="NADH DEHYDROGENASE [UBIQUINONE] IRON-SULFUR PROTEIN 5"/>
    <property type="match status" value="1"/>
</dbReference>
<dbReference type="GO" id="GO:0005758">
    <property type="term" value="C:mitochondrial intermembrane space"/>
    <property type="evidence" value="ECO:0007669"/>
    <property type="project" value="UniProtKB-SubCell"/>
</dbReference>
<comment type="similarity">
    <text evidence="4">Belongs to the complex I NDUFS5 subunit family.</text>
</comment>
<accession>A0A367Y9I5</accession>
<dbReference type="AlphaFoldDB" id="A0A367Y9I5"/>